<proteinExistence type="predicted"/>
<evidence type="ECO:0000313" key="3">
    <source>
        <dbReference type="Proteomes" id="UP000184120"/>
    </source>
</evidence>
<dbReference type="Pfam" id="PF11236">
    <property type="entry name" value="DUF3037"/>
    <property type="match status" value="1"/>
</dbReference>
<dbReference type="Proteomes" id="UP000184120">
    <property type="component" value="Unassembled WGS sequence"/>
</dbReference>
<reference evidence="2" key="3">
    <citation type="submission" date="2016-11" db="EMBL/GenBank/DDBJ databases">
        <authorList>
            <person name="Jaros S."/>
            <person name="Januszkiewicz K."/>
            <person name="Wedrychowicz H."/>
        </authorList>
    </citation>
    <scope>NUCLEOTIDE SEQUENCE [LARGE SCALE GENOMIC DNA]</scope>
    <source>
        <strain evidence="2">DSM 27989</strain>
    </source>
</reference>
<dbReference type="EMBL" id="FRBH01000003">
    <property type="protein sequence ID" value="SHK75087.1"/>
    <property type="molecule type" value="Genomic_DNA"/>
</dbReference>
<dbReference type="Proteomes" id="UP000650994">
    <property type="component" value="Unassembled WGS sequence"/>
</dbReference>
<protein>
    <recommendedName>
        <fullName evidence="5">DUF3037 domain-containing protein</fullName>
    </recommendedName>
</protein>
<dbReference type="AlphaFoldDB" id="A0A1M6V0P6"/>
<reference evidence="4" key="4">
    <citation type="journal article" date="2019" name="Int. J. Syst. Evol. Microbiol.">
        <title>The Global Catalogue of Microorganisms (GCM) 10K type strain sequencing project: providing services to taxonomists for standard genome sequencing and annotation.</title>
        <authorList>
            <consortium name="The Broad Institute Genomics Platform"/>
            <consortium name="The Broad Institute Genome Sequencing Center for Infectious Disease"/>
            <person name="Wu L."/>
            <person name="Ma J."/>
        </authorList>
    </citation>
    <scope>NUCLEOTIDE SEQUENCE [LARGE SCALE GENOMIC DNA]</scope>
    <source>
        <strain evidence="4">CGMCC 1.12707</strain>
    </source>
</reference>
<evidence type="ECO:0008006" key="5">
    <source>
        <dbReference type="Google" id="ProtNLM"/>
    </source>
</evidence>
<dbReference type="RefSeq" id="WP_072930067.1">
    <property type="nucleotide sequence ID" value="NZ_BMFL01000012.1"/>
</dbReference>
<dbReference type="OrthoDB" id="9803207at2"/>
<reference evidence="3" key="2">
    <citation type="submission" date="2016-11" db="EMBL/GenBank/DDBJ databases">
        <authorList>
            <person name="Varghese N."/>
            <person name="Submissions S."/>
        </authorList>
    </citation>
    <scope>NUCLEOTIDE SEQUENCE [LARGE SCALE GENOMIC DNA]</scope>
    <source>
        <strain evidence="3">DSM 27989</strain>
    </source>
</reference>
<reference evidence="1" key="1">
    <citation type="journal article" date="2014" name="Int. J. Syst. Evol. Microbiol.">
        <title>Complete genome of a new Firmicutes species belonging to the dominant human colonic microbiota ('Ruminococcus bicirculans') reveals two chromosomes and a selective capacity to utilize plant glucans.</title>
        <authorList>
            <consortium name="NISC Comparative Sequencing Program"/>
            <person name="Wegmann U."/>
            <person name="Louis P."/>
            <person name="Goesmann A."/>
            <person name="Henrissat B."/>
            <person name="Duncan S.H."/>
            <person name="Flint H.J."/>
        </authorList>
    </citation>
    <scope>NUCLEOTIDE SEQUENCE</scope>
    <source>
        <strain evidence="1">CGMCC 1.12707</strain>
    </source>
</reference>
<dbReference type="STRING" id="1434701.SAMN05443634_103143"/>
<keyword evidence="4" id="KW-1185">Reference proteome</keyword>
<dbReference type="EMBL" id="BMFL01000012">
    <property type="protein sequence ID" value="GGF02157.1"/>
    <property type="molecule type" value="Genomic_DNA"/>
</dbReference>
<organism evidence="2 3">
    <name type="scientific">Chishuiella changwenlii</name>
    <dbReference type="NCBI Taxonomy" id="1434701"/>
    <lineage>
        <taxon>Bacteria</taxon>
        <taxon>Pseudomonadati</taxon>
        <taxon>Bacteroidota</taxon>
        <taxon>Flavobacteriia</taxon>
        <taxon>Flavobacteriales</taxon>
        <taxon>Weeksellaceae</taxon>
        <taxon>Chishuiella</taxon>
    </lineage>
</organism>
<sequence>MQEKILYEYAILRLVPKVEREEFINIGVILFSKKENYLKVKYFINDYRINAFCHELDLNFIDSNLNALSKIAEGIYTESAISNFDVAERFRWLTATRSSSIQSSRPHPGMTKNLDKTLEKLFKEHVL</sequence>
<reference evidence="1" key="5">
    <citation type="submission" date="2024-05" db="EMBL/GenBank/DDBJ databases">
        <authorList>
            <person name="Sun Q."/>
            <person name="Zhou Y."/>
        </authorList>
    </citation>
    <scope>NUCLEOTIDE SEQUENCE</scope>
    <source>
        <strain evidence="1">CGMCC 1.12707</strain>
    </source>
</reference>
<evidence type="ECO:0000313" key="4">
    <source>
        <dbReference type="Proteomes" id="UP000650994"/>
    </source>
</evidence>
<dbReference type="InterPro" id="IPR021398">
    <property type="entry name" value="DUF3037"/>
</dbReference>
<name>A0A1M6V0P6_9FLAO</name>
<gene>
    <name evidence="1" type="ORF">GCM10010984_19560</name>
    <name evidence="2" type="ORF">SAMN05443634_103143</name>
</gene>
<evidence type="ECO:0000313" key="2">
    <source>
        <dbReference type="EMBL" id="SHK75087.1"/>
    </source>
</evidence>
<accession>A0A1M6V0P6</accession>
<evidence type="ECO:0000313" key="1">
    <source>
        <dbReference type="EMBL" id="GGF02157.1"/>
    </source>
</evidence>